<dbReference type="FunFam" id="2.60.120.200:FF:000103">
    <property type="entry name" value="L-type lectin-domain containing receptor kinase IX.1"/>
    <property type="match status" value="1"/>
</dbReference>
<comment type="subcellular location">
    <subcellularLocation>
        <location evidence="1">Cell membrane</location>
        <topology evidence="1">Single-pass type I membrane protein</topology>
    </subcellularLocation>
</comment>
<dbReference type="Pfam" id="PF00069">
    <property type="entry name" value="Pkinase"/>
    <property type="match status" value="1"/>
</dbReference>
<dbReference type="PROSITE" id="PS00307">
    <property type="entry name" value="LECTIN_LEGUME_BETA"/>
    <property type="match status" value="1"/>
</dbReference>
<keyword evidence="6" id="KW-0723">Serine/threonine-protein kinase</keyword>
<proteinExistence type="inferred from homology"/>
<dbReference type="InParanoid" id="A0A0Q3HP64"/>
<dbReference type="PANTHER" id="PTHR27007">
    <property type="match status" value="1"/>
</dbReference>
<evidence type="ECO:0000256" key="6">
    <source>
        <dbReference type="ARBA" id="ARBA00022527"/>
    </source>
</evidence>
<dbReference type="CDD" id="cd14066">
    <property type="entry name" value="STKc_IRAK"/>
    <property type="match status" value="1"/>
</dbReference>
<keyword evidence="14 18" id="KW-1133">Transmembrane helix</keyword>
<keyword evidence="15 18" id="KW-0472">Membrane</keyword>
<keyword evidence="9" id="KW-0732">Signal</keyword>
<dbReference type="GO" id="GO:0005524">
    <property type="term" value="F:ATP binding"/>
    <property type="evidence" value="ECO:0007669"/>
    <property type="project" value="UniProtKB-UniRule"/>
</dbReference>
<gene>
    <name evidence="20" type="ORF">BRADI_4g28294v3</name>
</gene>
<dbReference type="OrthoDB" id="678914at2759"/>
<evidence type="ECO:0000256" key="14">
    <source>
        <dbReference type="ARBA" id="ARBA00022989"/>
    </source>
</evidence>
<dbReference type="InterPro" id="IPR001220">
    <property type="entry name" value="Legume_lectin_dom"/>
</dbReference>
<evidence type="ECO:0000256" key="8">
    <source>
        <dbReference type="ARBA" id="ARBA00022692"/>
    </source>
</evidence>
<evidence type="ECO:0000313" key="21">
    <source>
        <dbReference type="EnsemblPlants" id="KQJ89883"/>
    </source>
</evidence>
<dbReference type="InterPro" id="IPR019825">
    <property type="entry name" value="Lectin_legB_Mn/Ca_BS"/>
</dbReference>
<dbReference type="AlphaFoldDB" id="A0A0Q3HP64"/>
<dbReference type="FunFam" id="3.30.200.20:FF:000168">
    <property type="entry name" value="L-type lectin-domain containing receptor kinase IX.1"/>
    <property type="match status" value="1"/>
</dbReference>
<dbReference type="Gramene" id="KQJ89883">
    <property type="protein sequence ID" value="KQJ89883"/>
    <property type="gene ID" value="BRADI_4g28294v3"/>
</dbReference>
<dbReference type="Gene3D" id="1.10.510.10">
    <property type="entry name" value="Transferase(Phosphotransferase) domain 1"/>
    <property type="match status" value="1"/>
</dbReference>
<evidence type="ECO:0000313" key="20">
    <source>
        <dbReference type="EMBL" id="KQJ89883.1"/>
    </source>
</evidence>
<keyword evidence="22" id="KW-1185">Reference proteome</keyword>
<dbReference type="SUPFAM" id="SSF49899">
    <property type="entry name" value="Concanavalin A-like lectins/glucanases"/>
    <property type="match status" value="1"/>
</dbReference>
<feature type="binding site" evidence="17">
    <location>
        <position position="437"/>
    </location>
    <ligand>
        <name>ATP</name>
        <dbReference type="ChEBI" id="CHEBI:30616"/>
    </ligand>
</feature>
<dbReference type="PROSITE" id="PS50011">
    <property type="entry name" value="PROTEIN_KINASE_DOM"/>
    <property type="match status" value="1"/>
</dbReference>
<feature type="transmembrane region" description="Helical" evidence="18">
    <location>
        <begin position="338"/>
        <end position="358"/>
    </location>
</feature>
<keyword evidence="8 18" id="KW-0812">Transmembrane</keyword>
<dbReference type="Pfam" id="PF00139">
    <property type="entry name" value="Lectin_legB"/>
    <property type="match status" value="1"/>
</dbReference>
<dbReference type="CDD" id="cd06899">
    <property type="entry name" value="lectin_legume_LecRK_Arcelin_ConA"/>
    <property type="match status" value="1"/>
</dbReference>
<dbReference type="PROSITE" id="PS00107">
    <property type="entry name" value="PROTEIN_KINASE_ATP"/>
    <property type="match status" value="1"/>
</dbReference>
<dbReference type="FunCoup" id="A0A0Q3HP64">
    <property type="interactions" value="7"/>
</dbReference>
<name>A0A0Q3HP64_BRADI</name>
<keyword evidence="10" id="KW-0430">Lectin</keyword>
<evidence type="ECO:0000256" key="10">
    <source>
        <dbReference type="ARBA" id="ARBA00022734"/>
    </source>
</evidence>
<dbReference type="SMART" id="SM00220">
    <property type="entry name" value="S_TKc"/>
    <property type="match status" value="1"/>
</dbReference>
<dbReference type="PROSITE" id="PS00108">
    <property type="entry name" value="PROTEIN_KINASE_ST"/>
    <property type="match status" value="1"/>
</dbReference>
<evidence type="ECO:0000256" key="2">
    <source>
        <dbReference type="ARBA" id="ARBA00008536"/>
    </source>
</evidence>
<dbReference type="InterPro" id="IPR011009">
    <property type="entry name" value="Kinase-like_dom_sf"/>
</dbReference>
<evidence type="ECO:0000256" key="15">
    <source>
        <dbReference type="ARBA" id="ARBA00023136"/>
    </source>
</evidence>
<evidence type="ECO:0000256" key="3">
    <source>
        <dbReference type="ARBA" id="ARBA00010217"/>
    </source>
</evidence>
<reference evidence="20 21" key="1">
    <citation type="journal article" date="2010" name="Nature">
        <title>Genome sequencing and analysis of the model grass Brachypodium distachyon.</title>
        <authorList>
            <consortium name="International Brachypodium Initiative"/>
        </authorList>
    </citation>
    <scope>NUCLEOTIDE SEQUENCE [LARGE SCALE GENOMIC DNA]</scope>
    <source>
        <strain evidence="20 21">Bd21</strain>
    </source>
</reference>
<dbReference type="FunFam" id="1.10.510.10:FF:000522">
    <property type="entry name" value="L-type lectin-domain containing receptor kinase IX.1"/>
    <property type="match status" value="1"/>
</dbReference>
<evidence type="ECO:0000256" key="7">
    <source>
        <dbReference type="ARBA" id="ARBA00022679"/>
    </source>
</evidence>
<dbReference type="GO" id="GO:0004674">
    <property type="term" value="F:protein serine/threonine kinase activity"/>
    <property type="evidence" value="ECO:0007669"/>
    <property type="project" value="UniProtKB-KW"/>
</dbReference>
<dbReference type="InterPro" id="IPR050528">
    <property type="entry name" value="L-type_Lectin-RKs"/>
</dbReference>
<evidence type="ECO:0000259" key="19">
    <source>
        <dbReference type="PROSITE" id="PS50011"/>
    </source>
</evidence>
<evidence type="ECO:0000256" key="5">
    <source>
        <dbReference type="ARBA" id="ARBA00022475"/>
    </source>
</evidence>
<sequence length="730" mass="80442">MAFLGAQLVSCIAQSGHEFNFSLVPNLPNGPGEQCCGFGCFVPCRNQVLGRLELLQHCGTPLTPSVQFSYQIFNFSAPGSYCAPDAEIACAGDAYFHTPVMELTKNDISEGNNRSIGRVWYMQPVPLWDKATGEVASFSTSFSFQIKPVNADFSADGMAFFLGHYPSGIPPGSYGANLGLFNGSNNKNATGSDRIVAVEFDTYKNTEWEGDDNHVGINVNSIVSVVSTSPDQKLILGNTMTAEISYDNITENFSVTLWMEETSYRINTSIDMRICLPEEVAIGFSAATGSSIEVHRVLSWSFNSTLEGKGSSITLPGAAPLPAETTSSKLQANVHATIASSVAILSVLVCAVMGFLLWKRRAWKKATEISDGEFEDGIDKAEFDKGGFGPRRYHYSELAAATNNFAEERKLGRGGFGHVYQGCLRINDEDHHVAIKKLSPESSVQGRKEFEAEVKIISRLRHRNLVQLIGWCDSCKGLLIVYELVSEGSLDKHIYNNSSLLKWPDRYNIIIGLGSAVRYLHTEWEQSIVHGDIKPSNIMLDSSYNTKLGDFGLARLVDHGANSQTTKVVMGTAGYIDPEFVNTRRPSTESDVYSFGIVLLEMVSGRHPVIESEDKLFVLLRWVWDLHVKKATIEAVDKRLRGGDEMEERQMERVLVVGLWCAHPDRSERPSMAQAMHVLQSEDAKLPRFGAQMYRAEPVLPMGSEHGYTDLSVWAPSTGSIVIGSDAEYN</sequence>
<accession>A0A0Q3HP64</accession>
<evidence type="ECO:0000256" key="16">
    <source>
        <dbReference type="ARBA" id="ARBA00023180"/>
    </source>
</evidence>
<dbReference type="EnsemblPlants" id="KQJ89883">
    <property type="protein sequence ID" value="KQJ89883"/>
    <property type="gene ID" value="BRADI_4g28294v3"/>
</dbReference>
<dbReference type="GO" id="GO:0005886">
    <property type="term" value="C:plasma membrane"/>
    <property type="evidence" value="ECO:0000318"/>
    <property type="project" value="GO_Central"/>
</dbReference>
<evidence type="ECO:0000256" key="18">
    <source>
        <dbReference type="SAM" id="Phobius"/>
    </source>
</evidence>
<protein>
    <recommendedName>
        <fullName evidence="4">non-specific serine/threonine protein kinase</fullName>
        <ecNumber evidence="4">2.7.11.1</ecNumber>
    </recommendedName>
</protein>
<organism evidence="20">
    <name type="scientific">Brachypodium distachyon</name>
    <name type="common">Purple false brome</name>
    <name type="synonym">Trachynia distachya</name>
    <dbReference type="NCBI Taxonomy" id="15368"/>
    <lineage>
        <taxon>Eukaryota</taxon>
        <taxon>Viridiplantae</taxon>
        <taxon>Streptophyta</taxon>
        <taxon>Embryophyta</taxon>
        <taxon>Tracheophyta</taxon>
        <taxon>Spermatophyta</taxon>
        <taxon>Magnoliopsida</taxon>
        <taxon>Liliopsida</taxon>
        <taxon>Poales</taxon>
        <taxon>Poaceae</taxon>
        <taxon>BOP clade</taxon>
        <taxon>Pooideae</taxon>
        <taxon>Stipodae</taxon>
        <taxon>Brachypodieae</taxon>
        <taxon>Brachypodium</taxon>
    </lineage>
</organism>
<comment type="similarity">
    <text evidence="2">In the N-terminal section; belongs to the leguminous lectin family.</text>
</comment>
<dbReference type="InterPro" id="IPR013320">
    <property type="entry name" value="ConA-like_dom_sf"/>
</dbReference>
<evidence type="ECO:0000256" key="17">
    <source>
        <dbReference type="PROSITE-ProRule" id="PRU10141"/>
    </source>
</evidence>
<dbReference type="InterPro" id="IPR000719">
    <property type="entry name" value="Prot_kinase_dom"/>
</dbReference>
<keyword evidence="12" id="KW-0418">Kinase</keyword>
<dbReference type="InterPro" id="IPR008271">
    <property type="entry name" value="Ser/Thr_kinase_AS"/>
</dbReference>
<evidence type="ECO:0000256" key="4">
    <source>
        <dbReference type="ARBA" id="ARBA00012513"/>
    </source>
</evidence>
<keyword evidence="5" id="KW-1003">Cell membrane</keyword>
<dbReference type="Gene3D" id="3.30.200.20">
    <property type="entry name" value="Phosphorylase Kinase, domain 1"/>
    <property type="match status" value="1"/>
</dbReference>
<evidence type="ECO:0000313" key="22">
    <source>
        <dbReference type="Proteomes" id="UP000008810"/>
    </source>
</evidence>
<dbReference type="Gene3D" id="2.60.120.200">
    <property type="match status" value="1"/>
</dbReference>
<evidence type="ECO:0000256" key="11">
    <source>
        <dbReference type="ARBA" id="ARBA00022741"/>
    </source>
</evidence>
<dbReference type="EMBL" id="CM000883">
    <property type="protein sequence ID" value="KQJ89883.1"/>
    <property type="molecule type" value="Genomic_DNA"/>
</dbReference>
<evidence type="ECO:0000256" key="1">
    <source>
        <dbReference type="ARBA" id="ARBA00004251"/>
    </source>
</evidence>
<evidence type="ECO:0000256" key="9">
    <source>
        <dbReference type="ARBA" id="ARBA00022729"/>
    </source>
</evidence>
<keyword evidence="7" id="KW-0808">Transferase</keyword>
<dbReference type="EC" id="2.7.11.1" evidence="4"/>
<feature type="domain" description="Protein kinase" evidence="19">
    <location>
        <begin position="405"/>
        <end position="689"/>
    </location>
</feature>
<dbReference type="InterPro" id="IPR017441">
    <property type="entry name" value="Protein_kinase_ATP_BS"/>
</dbReference>
<dbReference type="SUPFAM" id="SSF56112">
    <property type="entry name" value="Protein kinase-like (PK-like)"/>
    <property type="match status" value="1"/>
</dbReference>
<evidence type="ECO:0000256" key="13">
    <source>
        <dbReference type="ARBA" id="ARBA00022840"/>
    </source>
</evidence>
<keyword evidence="16" id="KW-0325">Glycoprotein</keyword>
<reference evidence="21" key="3">
    <citation type="submission" date="2018-08" db="UniProtKB">
        <authorList>
            <consortium name="EnsemblPlants"/>
        </authorList>
    </citation>
    <scope>IDENTIFICATION</scope>
    <source>
        <strain evidence="21">cv. Bd21</strain>
    </source>
</reference>
<dbReference type="GO" id="GO:0030246">
    <property type="term" value="F:carbohydrate binding"/>
    <property type="evidence" value="ECO:0007669"/>
    <property type="project" value="UniProtKB-KW"/>
</dbReference>
<keyword evidence="11 17" id="KW-0547">Nucleotide-binding</keyword>
<dbReference type="Proteomes" id="UP000008810">
    <property type="component" value="Chromosome 4"/>
</dbReference>
<reference evidence="20" key="2">
    <citation type="submission" date="2017-06" db="EMBL/GenBank/DDBJ databases">
        <title>WGS assembly of Brachypodium distachyon.</title>
        <authorList>
            <consortium name="The International Brachypodium Initiative"/>
            <person name="Lucas S."/>
            <person name="Harmon-Smith M."/>
            <person name="Lail K."/>
            <person name="Tice H."/>
            <person name="Grimwood J."/>
            <person name="Bruce D."/>
            <person name="Barry K."/>
            <person name="Shu S."/>
            <person name="Lindquist E."/>
            <person name="Wang M."/>
            <person name="Pitluck S."/>
            <person name="Vogel J.P."/>
            <person name="Garvin D.F."/>
            <person name="Mockler T.C."/>
            <person name="Schmutz J."/>
            <person name="Rokhsar D."/>
            <person name="Bevan M.W."/>
        </authorList>
    </citation>
    <scope>NUCLEOTIDE SEQUENCE</scope>
    <source>
        <strain evidence="20">Bd21</strain>
    </source>
</reference>
<evidence type="ECO:0000256" key="12">
    <source>
        <dbReference type="ARBA" id="ARBA00022777"/>
    </source>
</evidence>
<dbReference type="STRING" id="15368.A0A0Q3HP64"/>
<keyword evidence="13 17" id="KW-0067">ATP-binding</keyword>
<comment type="similarity">
    <text evidence="3">In the C-terminal section; belongs to the protein kinase superfamily. Ser/Thr protein kinase family.</text>
</comment>